<organism evidence="1">
    <name type="scientific">marine sediment metagenome</name>
    <dbReference type="NCBI Taxonomy" id="412755"/>
    <lineage>
        <taxon>unclassified sequences</taxon>
        <taxon>metagenomes</taxon>
        <taxon>ecological metagenomes</taxon>
    </lineage>
</organism>
<sequence>LQNSPFTRDHIMLRDFRLIDQADCIAGYRPHYEGKHSTGMFAEITYARDVAFKRRFFVHFPGKDGELKDSPFAGAGVTFDSVENLIKALQNIEKKKKSRK</sequence>
<name>X1G3P1_9ZZZZ</name>
<feature type="non-terminal residue" evidence="1">
    <location>
        <position position="1"/>
    </location>
</feature>
<comment type="caution">
    <text evidence="1">The sequence shown here is derived from an EMBL/GenBank/DDBJ whole genome shotgun (WGS) entry which is preliminary data.</text>
</comment>
<dbReference type="EMBL" id="BARU01015439">
    <property type="protein sequence ID" value="GAH51872.1"/>
    <property type="molecule type" value="Genomic_DNA"/>
</dbReference>
<gene>
    <name evidence="1" type="ORF">S03H2_26541</name>
</gene>
<dbReference type="AlphaFoldDB" id="X1G3P1"/>
<evidence type="ECO:0000313" key="1">
    <source>
        <dbReference type="EMBL" id="GAH51872.1"/>
    </source>
</evidence>
<protein>
    <submittedName>
        <fullName evidence="1">Uncharacterized protein</fullName>
    </submittedName>
</protein>
<proteinExistence type="predicted"/>
<reference evidence="1" key="1">
    <citation type="journal article" date="2014" name="Front. Microbiol.">
        <title>High frequency of phylogenetically diverse reductive dehalogenase-homologous genes in deep subseafloor sedimentary metagenomes.</title>
        <authorList>
            <person name="Kawai M."/>
            <person name="Futagami T."/>
            <person name="Toyoda A."/>
            <person name="Takaki Y."/>
            <person name="Nishi S."/>
            <person name="Hori S."/>
            <person name="Arai W."/>
            <person name="Tsubouchi T."/>
            <person name="Morono Y."/>
            <person name="Uchiyama I."/>
            <person name="Ito T."/>
            <person name="Fujiyama A."/>
            <person name="Inagaki F."/>
            <person name="Takami H."/>
        </authorList>
    </citation>
    <scope>NUCLEOTIDE SEQUENCE</scope>
    <source>
        <strain evidence="1">Expedition CK06-06</strain>
    </source>
</reference>
<accession>X1G3P1</accession>
<feature type="non-terminal residue" evidence="1">
    <location>
        <position position="100"/>
    </location>
</feature>